<sequence>MPPKKNVVEERPPLIGRIGTNLKMGILGLPNVGKSTFFNVLTKSAIPAENFPFCTIDPNEARVMVADTRFDWLVAHYRQNTTSKVPAFLNVVDIAGLVKGASEGQGLGNAFLSHVSACDALFHLCRAFDDDDVIHVEGDVNPTRDLDIIANELVQRDLQYLEGAMKKLENLAVKANDKTKSVEYETLKKVQTMLIEEKKAPRLEHWNEKEIEALNKHLLLTSKPIVYLVNLTEKDFIRKKNKWLPKIKEWIDNNDPGAVLIPFSGVFESKLVDMPDDEREKFLKENGVASNLDKIVQTGYKALQLEYFFTAGVNEVKAWTIQKGTKAPQAAGRIHSDFEKGFIMAEVFKVSDLIELGDETKVKAAGKYRQQGKTYVVEDGDVIQFKFNAGAGLTAAKKK</sequence>
<dbReference type="GO" id="GO:0016887">
    <property type="term" value="F:ATP hydrolysis activity"/>
    <property type="evidence" value="ECO:0007669"/>
    <property type="project" value="UniProtKB-UniRule"/>
</dbReference>
<dbReference type="GO" id="GO:0006950">
    <property type="term" value="P:response to stress"/>
    <property type="evidence" value="ECO:0007669"/>
    <property type="project" value="UniProtKB-ARBA"/>
</dbReference>
<keyword evidence="3 9" id="KW-0963">Cytoplasm</keyword>
<dbReference type="Gene3D" id="1.10.150.300">
    <property type="entry name" value="TGS-like domain"/>
    <property type="match status" value="1"/>
</dbReference>
<keyword evidence="6 9" id="KW-0378">Hydrolase</keyword>
<evidence type="ECO:0000256" key="1">
    <source>
        <dbReference type="ARBA" id="ARBA00001946"/>
    </source>
</evidence>
<evidence type="ECO:0000256" key="10">
    <source>
        <dbReference type="SAM" id="Coils"/>
    </source>
</evidence>
<dbReference type="InterPro" id="IPR031167">
    <property type="entry name" value="G_OBG"/>
</dbReference>
<name>A0AAV5SIZ7_9BILA</name>
<dbReference type="InterPro" id="IPR004396">
    <property type="entry name" value="ATPase_YchF/OLA1"/>
</dbReference>
<evidence type="ECO:0000256" key="5">
    <source>
        <dbReference type="ARBA" id="ARBA00022741"/>
    </source>
</evidence>
<dbReference type="PANTHER" id="PTHR23305:SF11">
    <property type="entry name" value="OBG-LIKE ATPASE 1"/>
    <property type="match status" value="1"/>
</dbReference>
<dbReference type="InterPro" id="IPR041706">
    <property type="entry name" value="YchF_N"/>
</dbReference>
<dbReference type="SUPFAM" id="SSF81271">
    <property type="entry name" value="TGS-like"/>
    <property type="match status" value="1"/>
</dbReference>
<comment type="subunit">
    <text evidence="9">Monomer.</text>
</comment>
<dbReference type="Gene3D" id="3.10.20.30">
    <property type="match status" value="1"/>
</dbReference>
<feature type="domain" description="OBG-type G" evidence="11">
    <location>
        <begin position="22"/>
        <end position="283"/>
    </location>
</feature>
<comment type="caution">
    <text evidence="13">The sequence shown here is derived from an EMBL/GenBank/DDBJ whole genome shotgun (WGS) entry which is preliminary data.</text>
</comment>
<dbReference type="GO" id="GO:0046872">
    <property type="term" value="F:metal ion binding"/>
    <property type="evidence" value="ECO:0007669"/>
    <property type="project" value="UniProtKB-KW"/>
</dbReference>
<keyword evidence="4" id="KW-0479">Metal-binding</keyword>
<dbReference type="PIRSF" id="PIRSF006641">
    <property type="entry name" value="CHP00092"/>
    <property type="match status" value="1"/>
</dbReference>
<dbReference type="EMBL" id="BTSX01000002">
    <property type="protein sequence ID" value="GMS82880.1"/>
    <property type="molecule type" value="Genomic_DNA"/>
</dbReference>
<comment type="function">
    <text evidence="9">Hydrolyzes ATP, and can also hydrolyze GTP with lower efficiency. Has lower affinity for GTP.</text>
</comment>
<dbReference type="InterPro" id="IPR012675">
    <property type="entry name" value="Beta-grasp_dom_sf"/>
</dbReference>
<evidence type="ECO:0000256" key="7">
    <source>
        <dbReference type="ARBA" id="ARBA00022840"/>
    </source>
</evidence>
<dbReference type="GO" id="GO:0005829">
    <property type="term" value="C:cytosol"/>
    <property type="evidence" value="ECO:0007669"/>
    <property type="project" value="UniProtKB-SubCell"/>
</dbReference>
<dbReference type="InterPro" id="IPR004095">
    <property type="entry name" value="TGS"/>
</dbReference>
<evidence type="ECO:0000313" key="14">
    <source>
        <dbReference type="Proteomes" id="UP001432027"/>
    </source>
</evidence>
<dbReference type="InterPro" id="IPR013029">
    <property type="entry name" value="YchF_C"/>
</dbReference>
<dbReference type="InterPro" id="IPR006073">
    <property type="entry name" value="GTP-bd"/>
</dbReference>
<dbReference type="Pfam" id="PF01926">
    <property type="entry name" value="MMR_HSR1"/>
    <property type="match status" value="1"/>
</dbReference>
<dbReference type="HAMAP" id="MF_00944">
    <property type="entry name" value="YchF_OLA1_ATPase"/>
    <property type="match status" value="1"/>
</dbReference>
<evidence type="ECO:0000259" key="12">
    <source>
        <dbReference type="PROSITE" id="PS51880"/>
    </source>
</evidence>
<evidence type="ECO:0000313" key="13">
    <source>
        <dbReference type="EMBL" id="GMS82880.1"/>
    </source>
</evidence>
<evidence type="ECO:0000259" key="11">
    <source>
        <dbReference type="PROSITE" id="PS51710"/>
    </source>
</evidence>
<dbReference type="PRINTS" id="PR00326">
    <property type="entry name" value="GTP1OBG"/>
</dbReference>
<dbReference type="Proteomes" id="UP001432027">
    <property type="component" value="Unassembled WGS sequence"/>
</dbReference>
<evidence type="ECO:0000256" key="4">
    <source>
        <dbReference type="ARBA" id="ARBA00022723"/>
    </source>
</evidence>
<feature type="binding site" evidence="9">
    <location>
        <position position="231"/>
    </location>
    <ligand>
        <name>ATP</name>
        <dbReference type="ChEBI" id="CHEBI:30616"/>
    </ligand>
</feature>
<keyword evidence="5 9" id="KW-0547">Nucleotide-binding</keyword>
<dbReference type="FunFam" id="3.10.20.30:FF:000001">
    <property type="entry name" value="Ribosome-binding ATPase YchF"/>
    <property type="match status" value="1"/>
</dbReference>
<evidence type="ECO:0000256" key="9">
    <source>
        <dbReference type="HAMAP-Rule" id="MF_03167"/>
    </source>
</evidence>
<feature type="domain" description="TGS" evidence="12">
    <location>
        <begin position="304"/>
        <end position="387"/>
    </location>
</feature>
<dbReference type="Gene3D" id="3.40.50.300">
    <property type="entry name" value="P-loop containing nucleotide triphosphate hydrolases"/>
    <property type="match status" value="1"/>
</dbReference>
<keyword evidence="8" id="KW-0460">Magnesium</keyword>
<organism evidence="13 14">
    <name type="scientific">Pristionchus entomophagus</name>
    <dbReference type="NCBI Taxonomy" id="358040"/>
    <lineage>
        <taxon>Eukaryota</taxon>
        <taxon>Metazoa</taxon>
        <taxon>Ecdysozoa</taxon>
        <taxon>Nematoda</taxon>
        <taxon>Chromadorea</taxon>
        <taxon>Rhabditida</taxon>
        <taxon>Rhabditina</taxon>
        <taxon>Diplogasteromorpha</taxon>
        <taxon>Diplogasteroidea</taxon>
        <taxon>Neodiplogasteridae</taxon>
        <taxon>Pristionchus</taxon>
    </lineage>
</organism>
<dbReference type="InterPro" id="IPR027417">
    <property type="entry name" value="P-loop_NTPase"/>
</dbReference>
<keyword evidence="7 9" id="KW-0067">ATP-binding</keyword>
<protein>
    <recommendedName>
        <fullName evidence="9">Obg-like ATPase 1</fullName>
    </recommendedName>
</protein>
<comment type="cofactor">
    <cofactor evidence="1">
        <name>Mg(2+)</name>
        <dbReference type="ChEBI" id="CHEBI:18420"/>
    </cofactor>
</comment>
<gene>
    <name evidence="13" type="ORF">PENTCL1PPCAC_5055</name>
</gene>
<dbReference type="GO" id="GO:0005524">
    <property type="term" value="F:ATP binding"/>
    <property type="evidence" value="ECO:0007669"/>
    <property type="project" value="UniProtKB-UniRule"/>
</dbReference>
<evidence type="ECO:0000256" key="2">
    <source>
        <dbReference type="ARBA" id="ARBA00004514"/>
    </source>
</evidence>
<dbReference type="PANTHER" id="PTHR23305">
    <property type="entry name" value="OBG GTPASE FAMILY"/>
    <property type="match status" value="1"/>
</dbReference>
<dbReference type="CDD" id="cd04867">
    <property type="entry name" value="TGS_YchF_OLA1"/>
    <property type="match status" value="1"/>
</dbReference>
<keyword evidence="14" id="KW-1185">Reference proteome</keyword>
<evidence type="ECO:0000256" key="6">
    <source>
        <dbReference type="ARBA" id="ARBA00022801"/>
    </source>
</evidence>
<evidence type="ECO:0000256" key="3">
    <source>
        <dbReference type="ARBA" id="ARBA00022490"/>
    </source>
</evidence>
<evidence type="ECO:0000256" key="8">
    <source>
        <dbReference type="ARBA" id="ARBA00022842"/>
    </source>
</evidence>
<feature type="binding site" evidence="9">
    <location>
        <begin position="31"/>
        <end position="36"/>
    </location>
    <ligand>
        <name>ATP</name>
        <dbReference type="ChEBI" id="CHEBI:30616"/>
    </ligand>
</feature>
<dbReference type="InterPro" id="IPR023192">
    <property type="entry name" value="TGS-like_dom_sf"/>
</dbReference>
<dbReference type="CDD" id="cd01900">
    <property type="entry name" value="YchF"/>
    <property type="match status" value="1"/>
</dbReference>
<proteinExistence type="inferred from homology"/>
<dbReference type="GO" id="GO:0043023">
    <property type="term" value="F:ribosomal large subunit binding"/>
    <property type="evidence" value="ECO:0007669"/>
    <property type="project" value="UniProtKB-UniRule"/>
</dbReference>
<keyword evidence="10" id="KW-0175">Coiled coil</keyword>
<dbReference type="PROSITE" id="PS51880">
    <property type="entry name" value="TGS"/>
    <property type="match status" value="1"/>
</dbReference>
<dbReference type="InterPro" id="IPR012676">
    <property type="entry name" value="TGS-like"/>
</dbReference>
<comment type="similarity">
    <text evidence="9">Belongs to the TRAFAC class OBG-HflX-like GTPase superfamily. OBG GTPase family. YchF/OLA1 subfamily.</text>
</comment>
<reference evidence="13" key="1">
    <citation type="submission" date="2023-10" db="EMBL/GenBank/DDBJ databases">
        <title>Genome assembly of Pristionchus species.</title>
        <authorList>
            <person name="Yoshida K."/>
            <person name="Sommer R.J."/>
        </authorList>
    </citation>
    <scope>NUCLEOTIDE SEQUENCE</scope>
    <source>
        <strain evidence="13">RS0144</strain>
    </source>
</reference>
<feature type="coiled-coil region" evidence="10">
    <location>
        <begin position="151"/>
        <end position="178"/>
    </location>
</feature>
<dbReference type="AlphaFoldDB" id="A0AAV5SIZ7"/>
<dbReference type="NCBIfam" id="TIGR00092">
    <property type="entry name" value="redox-regulated ATPase YchF"/>
    <property type="match status" value="1"/>
</dbReference>
<dbReference type="FunFam" id="1.10.150.300:FF:000003">
    <property type="entry name" value="Obg-like ATPase 1"/>
    <property type="match status" value="1"/>
</dbReference>
<dbReference type="SUPFAM" id="SSF52540">
    <property type="entry name" value="P-loop containing nucleoside triphosphate hydrolases"/>
    <property type="match status" value="1"/>
</dbReference>
<dbReference type="GO" id="GO:0005525">
    <property type="term" value="F:GTP binding"/>
    <property type="evidence" value="ECO:0007669"/>
    <property type="project" value="InterPro"/>
</dbReference>
<comment type="subcellular location">
    <subcellularLocation>
        <location evidence="2">Cytoplasm</location>
        <location evidence="2">Cytosol</location>
    </subcellularLocation>
</comment>
<accession>A0AAV5SIZ7</accession>
<dbReference type="PROSITE" id="PS51710">
    <property type="entry name" value="G_OBG"/>
    <property type="match status" value="1"/>
</dbReference>
<dbReference type="Pfam" id="PF06071">
    <property type="entry name" value="YchF-GTPase_C"/>
    <property type="match status" value="1"/>
</dbReference>